<feature type="region of interest" description="Disordered" evidence="1">
    <location>
        <begin position="1"/>
        <end position="39"/>
    </location>
</feature>
<feature type="non-terminal residue" evidence="2">
    <location>
        <position position="153"/>
    </location>
</feature>
<comment type="caution">
    <text evidence="2">The sequence shown here is derived from an EMBL/GenBank/DDBJ whole genome shotgun (WGS) entry which is preliminary data.</text>
</comment>
<accession>A0AAN9A3Q9</accession>
<dbReference type="AlphaFoldDB" id="A0AAN9A3Q9"/>
<evidence type="ECO:0000256" key="1">
    <source>
        <dbReference type="SAM" id="MobiDB-lite"/>
    </source>
</evidence>
<organism evidence="2 3">
    <name type="scientific">Halocaridina rubra</name>
    <name type="common">Hawaiian red shrimp</name>
    <dbReference type="NCBI Taxonomy" id="373956"/>
    <lineage>
        <taxon>Eukaryota</taxon>
        <taxon>Metazoa</taxon>
        <taxon>Ecdysozoa</taxon>
        <taxon>Arthropoda</taxon>
        <taxon>Crustacea</taxon>
        <taxon>Multicrustacea</taxon>
        <taxon>Malacostraca</taxon>
        <taxon>Eumalacostraca</taxon>
        <taxon>Eucarida</taxon>
        <taxon>Decapoda</taxon>
        <taxon>Pleocyemata</taxon>
        <taxon>Caridea</taxon>
        <taxon>Atyoidea</taxon>
        <taxon>Atyidae</taxon>
        <taxon>Halocaridina</taxon>
    </lineage>
</organism>
<evidence type="ECO:0000313" key="2">
    <source>
        <dbReference type="EMBL" id="KAK7068407.1"/>
    </source>
</evidence>
<dbReference type="Proteomes" id="UP001381693">
    <property type="component" value="Unassembled WGS sequence"/>
</dbReference>
<evidence type="ECO:0000313" key="3">
    <source>
        <dbReference type="Proteomes" id="UP001381693"/>
    </source>
</evidence>
<dbReference type="EMBL" id="JAXCGZ010017261">
    <property type="protein sequence ID" value="KAK7068407.1"/>
    <property type="molecule type" value="Genomic_DNA"/>
</dbReference>
<reference evidence="2 3" key="1">
    <citation type="submission" date="2023-11" db="EMBL/GenBank/DDBJ databases">
        <title>Halocaridina rubra genome assembly.</title>
        <authorList>
            <person name="Smith C."/>
        </authorList>
    </citation>
    <scope>NUCLEOTIDE SEQUENCE [LARGE SCALE GENOMIC DNA]</scope>
    <source>
        <strain evidence="2">EP-1</strain>
        <tissue evidence="2">Whole</tissue>
    </source>
</reference>
<gene>
    <name evidence="2" type="ORF">SK128_007289</name>
</gene>
<feature type="compositionally biased region" description="Gly residues" evidence="1">
    <location>
        <begin position="1"/>
        <end position="17"/>
    </location>
</feature>
<protein>
    <submittedName>
        <fullName evidence="2">Uncharacterized protein</fullName>
    </submittedName>
</protein>
<name>A0AAN9A3Q9_HALRR</name>
<proteinExistence type="predicted"/>
<keyword evidence="3" id="KW-1185">Reference proteome</keyword>
<sequence length="153" mass="17134">MFGFHGGNDGGGGGGAGPFPSKMNIDRDSRQSPSVQPGPSNPISLFVDVVVQHVFEEDLQQMVKLKFPNSLDLYDEPVYRDLRRFTRLCLHKVARPCEIYTKWSPKGRLPEGSTKVQFDVKKCVGNFSFSNDRLGLNSQDNFSTIRANTCVYE</sequence>